<reference evidence="1" key="1">
    <citation type="submission" date="2022-03" db="EMBL/GenBank/DDBJ databases">
        <authorList>
            <person name="Tunstrom K."/>
        </authorList>
    </citation>
    <scope>NUCLEOTIDE SEQUENCE</scope>
</reference>
<keyword evidence="2" id="KW-1185">Reference proteome</keyword>
<name>A0AAU9V8B6_EUPED</name>
<comment type="caution">
    <text evidence="1">The sequence shown here is derived from an EMBL/GenBank/DDBJ whole genome shotgun (WGS) entry which is preliminary data.</text>
</comment>
<sequence length="96" mass="10483">MSLDDQIANTGTKIAELFAKNFASVFSNTVLPDSLESTVHGLPYLSLIKFSEHEITRAIKKLDIFKGAGPDGIPPVFVKRCGTTLATDTHFQQIFA</sequence>
<organism evidence="1 2">
    <name type="scientific">Euphydryas editha</name>
    <name type="common">Edith's checkerspot</name>
    <dbReference type="NCBI Taxonomy" id="104508"/>
    <lineage>
        <taxon>Eukaryota</taxon>
        <taxon>Metazoa</taxon>
        <taxon>Ecdysozoa</taxon>
        <taxon>Arthropoda</taxon>
        <taxon>Hexapoda</taxon>
        <taxon>Insecta</taxon>
        <taxon>Pterygota</taxon>
        <taxon>Neoptera</taxon>
        <taxon>Endopterygota</taxon>
        <taxon>Lepidoptera</taxon>
        <taxon>Glossata</taxon>
        <taxon>Ditrysia</taxon>
        <taxon>Papilionoidea</taxon>
        <taxon>Nymphalidae</taxon>
        <taxon>Nymphalinae</taxon>
        <taxon>Euphydryas</taxon>
    </lineage>
</organism>
<evidence type="ECO:0000313" key="2">
    <source>
        <dbReference type="Proteomes" id="UP001153954"/>
    </source>
</evidence>
<gene>
    <name evidence="1" type="ORF">EEDITHA_LOCUS20471</name>
</gene>
<dbReference type="EMBL" id="CAKOGL010000029">
    <property type="protein sequence ID" value="CAH2106324.1"/>
    <property type="molecule type" value="Genomic_DNA"/>
</dbReference>
<dbReference type="AlphaFoldDB" id="A0AAU9V8B6"/>
<dbReference type="Proteomes" id="UP001153954">
    <property type="component" value="Unassembled WGS sequence"/>
</dbReference>
<protein>
    <submittedName>
        <fullName evidence="1">Uncharacterized protein</fullName>
    </submittedName>
</protein>
<accession>A0AAU9V8B6</accession>
<proteinExistence type="predicted"/>
<evidence type="ECO:0000313" key="1">
    <source>
        <dbReference type="EMBL" id="CAH2106324.1"/>
    </source>
</evidence>